<organism evidence="1 2">
    <name type="scientific">Candidatus Microbacterium stercoravium</name>
    <dbReference type="NCBI Taxonomy" id="2838697"/>
    <lineage>
        <taxon>Bacteria</taxon>
        <taxon>Bacillati</taxon>
        <taxon>Actinomycetota</taxon>
        <taxon>Actinomycetes</taxon>
        <taxon>Micrococcales</taxon>
        <taxon>Microbacteriaceae</taxon>
        <taxon>Microbacterium</taxon>
    </lineage>
</organism>
<accession>A0A9D2H7D5</accession>
<dbReference type="AlphaFoldDB" id="A0A9D2H7D5"/>
<evidence type="ECO:0000313" key="1">
    <source>
        <dbReference type="EMBL" id="HJA05259.1"/>
    </source>
</evidence>
<evidence type="ECO:0000313" key="2">
    <source>
        <dbReference type="Proteomes" id="UP000824220"/>
    </source>
</evidence>
<sequence length="214" mass="22997">MFPERWDAFFEDLEQQFAAGREISHDGLASEQERVRIAGLTLRDRLSAVRTGGRIVIGAASGTHRMRVDAVGADWIAGTEEDHPGFLVARIDALDSVQFAGEERETTLAGGGGDPLERRMTFGFVLRALARRRVAISLGLVRAGQVAGTPMLAGADHVDLALHDAGGAPRGSEVRGVQTIPFRAIEWARTRARSDAGAFSPGSRLGTVIPRTTR</sequence>
<proteinExistence type="predicted"/>
<name>A0A9D2H7D5_9MICO</name>
<gene>
    <name evidence="1" type="ORF">H9800_10425</name>
</gene>
<reference evidence="1" key="1">
    <citation type="journal article" date="2021" name="PeerJ">
        <title>Extensive microbial diversity within the chicken gut microbiome revealed by metagenomics and culture.</title>
        <authorList>
            <person name="Gilroy R."/>
            <person name="Ravi A."/>
            <person name="Getino M."/>
            <person name="Pursley I."/>
            <person name="Horton D.L."/>
            <person name="Alikhan N.F."/>
            <person name="Baker D."/>
            <person name="Gharbi K."/>
            <person name="Hall N."/>
            <person name="Watson M."/>
            <person name="Adriaenssens E.M."/>
            <person name="Foster-Nyarko E."/>
            <person name="Jarju S."/>
            <person name="Secka A."/>
            <person name="Antonio M."/>
            <person name="Oren A."/>
            <person name="Chaudhuri R.R."/>
            <person name="La Ragione R."/>
            <person name="Hildebrand F."/>
            <person name="Pallen M.J."/>
        </authorList>
    </citation>
    <scope>NUCLEOTIDE SEQUENCE</scope>
    <source>
        <strain evidence="1">ChiHjej8B7-3636</strain>
    </source>
</reference>
<dbReference type="EMBL" id="DXAM01000140">
    <property type="protein sequence ID" value="HJA05259.1"/>
    <property type="molecule type" value="Genomic_DNA"/>
</dbReference>
<protein>
    <submittedName>
        <fullName evidence="1">Uncharacterized protein</fullName>
    </submittedName>
</protein>
<dbReference type="Proteomes" id="UP000824220">
    <property type="component" value="Unassembled WGS sequence"/>
</dbReference>
<comment type="caution">
    <text evidence="1">The sequence shown here is derived from an EMBL/GenBank/DDBJ whole genome shotgun (WGS) entry which is preliminary data.</text>
</comment>
<reference evidence="1" key="2">
    <citation type="submission" date="2021-04" db="EMBL/GenBank/DDBJ databases">
        <authorList>
            <person name="Gilroy R."/>
        </authorList>
    </citation>
    <scope>NUCLEOTIDE SEQUENCE</scope>
    <source>
        <strain evidence="1">ChiHjej8B7-3636</strain>
    </source>
</reference>